<dbReference type="PROSITE" id="PS01081">
    <property type="entry name" value="HTH_TETR_1"/>
    <property type="match status" value="1"/>
</dbReference>
<reference evidence="4 5" key="1">
    <citation type="submission" date="2017-04" db="EMBL/GenBank/DDBJ databases">
        <title>The whole genome sequencing and assembly of Halobacillus mangrovi strain.</title>
        <authorList>
            <person name="Lee S.-J."/>
            <person name="Park M.-K."/>
            <person name="Kim J.-Y."/>
            <person name="Lee Y.-J."/>
            <person name="Yi H."/>
            <person name="Bahn Y.-S."/>
            <person name="Kim J.F."/>
            <person name="Lee D.-W."/>
        </authorList>
    </citation>
    <scope>NUCLEOTIDE SEQUENCE [LARGE SCALE GENOMIC DNA]</scope>
    <source>
        <strain evidence="4 5">KTB 131</strain>
    </source>
</reference>
<evidence type="ECO:0000256" key="1">
    <source>
        <dbReference type="ARBA" id="ARBA00023125"/>
    </source>
</evidence>
<evidence type="ECO:0000313" key="5">
    <source>
        <dbReference type="Proteomes" id="UP000192527"/>
    </source>
</evidence>
<dbReference type="Proteomes" id="UP000192527">
    <property type="component" value="Chromosome"/>
</dbReference>
<dbReference type="PANTHER" id="PTHR30055:SF211">
    <property type="entry name" value="TRANSCRIPTIONAL REGULATOR, TETR FAMILY"/>
    <property type="match status" value="1"/>
</dbReference>
<organism evidence="4 5">
    <name type="scientific">Halobacillus mangrovi</name>
    <dbReference type="NCBI Taxonomy" id="402384"/>
    <lineage>
        <taxon>Bacteria</taxon>
        <taxon>Bacillati</taxon>
        <taxon>Bacillota</taxon>
        <taxon>Bacilli</taxon>
        <taxon>Bacillales</taxon>
        <taxon>Bacillaceae</taxon>
        <taxon>Halobacillus</taxon>
    </lineage>
</organism>
<accession>A0A1W5ZVS0</accession>
<dbReference type="InterPro" id="IPR036271">
    <property type="entry name" value="Tet_transcr_reg_TetR-rel_C_sf"/>
</dbReference>
<proteinExistence type="predicted"/>
<dbReference type="EMBL" id="CP020772">
    <property type="protein sequence ID" value="ARI77373.1"/>
    <property type="molecule type" value="Genomic_DNA"/>
</dbReference>
<dbReference type="PANTHER" id="PTHR30055">
    <property type="entry name" value="HTH-TYPE TRANSCRIPTIONAL REGULATOR RUTR"/>
    <property type="match status" value="1"/>
</dbReference>
<protein>
    <submittedName>
        <fullName evidence="4">TetR family transcriptional regulator</fullName>
    </submittedName>
</protein>
<dbReference type="OrthoDB" id="9814703at2"/>
<evidence type="ECO:0000313" key="4">
    <source>
        <dbReference type="EMBL" id="ARI77373.1"/>
    </source>
</evidence>
<dbReference type="InterPro" id="IPR023772">
    <property type="entry name" value="DNA-bd_HTH_TetR-type_CS"/>
</dbReference>
<dbReference type="InterPro" id="IPR009057">
    <property type="entry name" value="Homeodomain-like_sf"/>
</dbReference>
<dbReference type="PROSITE" id="PS50977">
    <property type="entry name" value="HTH_TETR_2"/>
    <property type="match status" value="1"/>
</dbReference>
<keyword evidence="1 2" id="KW-0238">DNA-binding</keyword>
<dbReference type="STRING" id="402384.HM131_11200"/>
<dbReference type="PRINTS" id="PR00455">
    <property type="entry name" value="HTHTETR"/>
</dbReference>
<dbReference type="InterPro" id="IPR041612">
    <property type="entry name" value="YfiR_C"/>
</dbReference>
<dbReference type="AlphaFoldDB" id="A0A1W5ZVS0"/>
<gene>
    <name evidence="4" type="ORF">HM131_11200</name>
</gene>
<dbReference type="InterPro" id="IPR001647">
    <property type="entry name" value="HTH_TetR"/>
</dbReference>
<dbReference type="Pfam" id="PF17922">
    <property type="entry name" value="TetR_C_17"/>
    <property type="match status" value="1"/>
</dbReference>
<sequence>MSPKVSKEHLAKRRAKILNAAKQVFIEHGYERTTMKLVMDAADVSRGGLYQYFSNKEDLYEALLEADLSEAVSATEETLETEVKSHWNLLKQKMFGEDGKPDDEMDPMAPSNLEFFITGRNDSRRRKYGHERYKLGLKLYANVIIAGQQTGEFSSKHDGELIAKSIVSFIDGLALDGAILPKEEIQLKEQSVLFLEYLKAVLEVKEE</sequence>
<dbReference type="SUPFAM" id="SSF46689">
    <property type="entry name" value="Homeodomain-like"/>
    <property type="match status" value="1"/>
</dbReference>
<dbReference type="RefSeq" id="WP_085029842.1">
    <property type="nucleotide sequence ID" value="NZ_CP020772.1"/>
</dbReference>
<dbReference type="SUPFAM" id="SSF48498">
    <property type="entry name" value="Tetracyclin repressor-like, C-terminal domain"/>
    <property type="match status" value="1"/>
</dbReference>
<dbReference type="Gene3D" id="1.10.10.60">
    <property type="entry name" value="Homeodomain-like"/>
    <property type="match status" value="1"/>
</dbReference>
<feature type="DNA-binding region" description="H-T-H motif" evidence="2">
    <location>
        <begin position="34"/>
        <end position="53"/>
    </location>
</feature>
<evidence type="ECO:0000256" key="2">
    <source>
        <dbReference type="PROSITE-ProRule" id="PRU00335"/>
    </source>
</evidence>
<dbReference type="InterPro" id="IPR050109">
    <property type="entry name" value="HTH-type_TetR-like_transc_reg"/>
</dbReference>
<name>A0A1W5ZVS0_9BACI</name>
<dbReference type="Pfam" id="PF00440">
    <property type="entry name" value="TetR_N"/>
    <property type="match status" value="1"/>
</dbReference>
<evidence type="ECO:0000259" key="3">
    <source>
        <dbReference type="PROSITE" id="PS50977"/>
    </source>
</evidence>
<dbReference type="Gene3D" id="1.10.357.10">
    <property type="entry name" value="Tetracycline Repressor, domain 2"/>
    <property type="match status" value="1"/>
</dbReference>
<dbReference type="GO" id="GO:0003700">
    <property type="term" value="F:DNA-binding transcription factor activity"/>
    <property type="evidence" value="ECO:0007669"/>
    <property type="project" value="TreeGrafter"/>
</dbReference>
<keyword evidence="5" id="KW-1185">Reference proteome</keyword>
<dbReference type="KEGG" id="hmn:HM131_11200"/>
<dbReference type="GO" id="GO:0000976">
    <property type="term" value="F:transcription cis-regulatory region binding"/>
    <property type="evidence" value="ECO:0007669"/>
    <property type="project" value="TreeGrafter"/>
</dbReference>
<feature type="domain" description="HTH tetR-type" evidence="3">
    <location>
        <begin position="11"/>
        <end position="71"/>
    </location>
</feature>